<keyword evidence="6 10" id="KW-0378">Hydrolase</keyword>
<dbReference type="CDD" id="cd00842">
    <property type="entry name" value="MPP_ASMase"/>
    <property type="match status" value="1"/>
</dbReference>
<feature type="binding site" evidence="11">
    <location>
        <position position="288"/>
    </location>
    <ligand>
        <name>Zn(2+)</name>
        <dbReference type="ChEBI" id="CHEBI:29105"/>
        <label>2</label>
    </ligand>
</feature>
<dbReference type="InterPro" id="IPR041805">
    <property type="entry name" value="ASMase/PPN1_MPP"/>
</dbReference>
<evidence type="ECO:0000256" key="5">
    <source>
        <dbReference type="ARBA" id="ARBA00022729"/>
    </source>
</evidence>
<feature type="domain" description="Sphingomyelin phosphodiesterase C-terminal" evidence="13">
    <location>
        <begin position="304"/>
        <end position="450"/>
    </location>
</feature>
<dbReference type="InParanoid" id="H2Z1U8"/>
<dbReference type="PANTHER" id="PTHR10340">
    <property type="entry name" value="SPHINGOMYELIN PHOSPHODIESTERASE"/>
    <property type="match status" value="1"/>
</dbReference>
<name>H2Z1U8_CIOSA</name>
<keyword evidence="8" id="KW-1015">Disulfide bond</keyword>
<dbReference type="GO" id="GO:0046872">
    <property type="term" value="F:metal ion binding"/>
    <property type="evidence" value="ECO:0007669"/>
    <property type="project" value="UniProtKB-KW"/>
</dbReference>
<dbReference type="GO" id="GO:0004767">
    <property type="term" value="F:sphingomyelin phosphodiesterase activity"/>
    <property type="evidence" value="ECO:0007669"/>
    <property type="project" value="InterPro"/>
</dbReference>
<accession>H2Z1U8</accession>
<dbReference type="OMA" id="GNFWHIT"/>
<feature type="binding site" evidence="11">
    <location>
        <position position="105"/>
    </location>
    <ligand>
        <name>Zn(2+)</name>
        <dbReference type="ChEBI" id="CHEBI:29105"/>
        <label>2</label>
    </ligand>
</feature>
<evidence type="ECO:0000256" key="2">
    <source>
        <dbReference type="ARBA" id="ARBA00008234"/>
    </source>
</evidence>
<dbReference type="PIRSF" id="PIRSF036767">
    <property type="entry name" value="ASM-like_PDE"/>
    <property type="match status" value="1"/>
</dbReference>
<dbReference type="GO" id="GO:0005615">
    <property type="term" value="C:extracellular space"/>
    <property type="evidence" value="ECO:0007669"/>
    <property type="project" value="UniProtKB-UniRule"/>
</dbReference>
<evidence type="ECO:0000256" key="10">
    <source>
        <dbReference type="PIRNR" id="PIRNR036767"/>
    </source>
</evidence>
<keyword evidence="4 10" id="KW-0479">Metal-binding</keyword>
<keyword evidence="15" id="KW-1185">Reference proteome</keyword>
<evidence type="ECO:0000256" key="11">
    <source>
        <dbReference type="PIRSR" id="PIRSR036767-51"/>
    </source>
</evidence>
<evidence type="ECO:0000259" key="13">
    <source>
        <dbReference type="Pfam" id="PF19272"/>
    </source>
</evidence>
<comment type="similarity">
    <text evidence="2 10">Belongs to the acid sphingomyelinase family.</text>
</comment>
<dbReference type="GO" id="GO:0006685">
    <property type="term" value="P:sphingomyelin catabolic process"/>
    <property type="evidence" value="ECO:0007669"/>
    <property type="project" value="InterPro"/>
</dbReference>
<feature type="binding site" evidence="11">
    <location>
        <position position="41"/>
    </location>
    <ligand>
        <name>Zn(2+)</name>
        <dbReference type="ChEBI" id="CHEBI:29105"/>
        <label>1</label>
    </ligand>
</feature>
<evidence type="ECO:0000256" key="6">
    <source>
        <dbReference type="ARBA" id="ARBA00022801"/>
    </source>
</evidence>
<feature type="domain" description="Calcineurin-like phosphoesterase" evidence="12">
    <location>
        <begin position="33"/>
        <end position="291"/>
    </location>
</feature>
<protein>
    <recommendedName>
        <fullName evidence="10">Sphingomyelinase phosphodiesterase</fullName>
    </recommendedName>
</protein>
<feature type="binding site" evidence="11">
    <location>
        <position position="148"/>
    </location>
    <ligand>
        <name>Zn(2+)</name>
        <dbReference type="ChEBI" id="CHEBI:29105"/>
        <label>2</label>
    </ligand>
</feature>
<dbReference type="GO" id="GO:0016020">
    <property type="term" value="C:membrane"/>
    <property type="evidence" value="ECO:0007669"/>
    <property type="project" value="GOC"/>
</dbReference>
<organism evidence="14 15">
    <name type="scientific">Ciona savignyi</name>
    <name type="common">Pacific transparent sea squirt</name>
    <dbReference type="NCBI Taxonomy" id="51511"/>
    <lineage>
        <taxon>Eukaryota</taxon>
        <taxon>Metazoa</taxon>
        <taxon>Chordata</taxon>
        <taxon>Tunicata</taxon>
        <taxon>Ascidiacea</taxon>
        <taxon>Phlebobranchia</taxon>
        <taxon>Cionidae</taxon>
        <taxon>Ciona</taxon>
    </lineage>
</organism>
<proteinExistence type="inferred from homology"/>
<dbReference type="Pfam" id="PF19272">
    <property type="entry name" value="ASMase_C"/>
    <property type="match status" value="1"/>
</dbReference>
<feature type="binding site" evidence="11">
    <location>
        <position position="105"/>
    </location>
    <ligand>
        <name>Zn(2+)</name>
        <dbReference type="ChEBI" id="CHEBI:29105"/>
        <label>1</label>
    </ligand>
</feature>
<dbReference type="eggNOG" id="KOG3770">
    <property type="taxonomic scope" value="Eukaryota"/>
</dbReference>
<feature type="binding site" evidence="11">
    <location>
        <position position="39"/>
    </location>
    <ligand>
        <name>Zn(2+)</name>
        <dbReference type="ChEBI" id="CHEBI:29105"/>
        <label>1</label>
    </ligand>
</feature>
<evidence type="ECO:0000313" key="14">
    <source>
        <dbReference type="Ensembl" id="ENSCSAVP00000011560.1"/>
    </source>
</evidence>
<dbReference type="Pfam" id="PF00149">
    <property type="entry name" value="Metallophos"/>
    <property type="match status" value="1"/>
</dbReference>
<reference evidence="15" key="1">
    <citation type="submission" date="2003-08" db="EMBL/GenBank/DDBJ databases">
        <authorList>
            <person name="Birren B."/>
            <person name="Nusbaum C."/>
            <person name="Abebe A."/>
            <person name="Abouelleil A."/>
            <person name="Adekoya E."/>
            <person name="Ait-zahra M."/>
            <person name="Allen N."/>
            <person name="Allen T."/>
            <person name="An P."/>
            <person name="Anderson M."/>
            <person name="Anderson S."/>
            <person name="Arachchi H."/>
            <person name="Armbruster J."/>
            <person name="Bachantsang P."/>
            <person name="Baldwin J."/>
            <person name="Barry A."/>
            <person name="Bayul T."/>
            <person name="Blitshsteyn B."/>
            <person name="Bloom T."/>
            <person name="Blye J."/>
            <person name="Boguslavskiy L."/>
            <person name="Borowsky M."/>
            <person name="Boukhgalter B."/>
            <person name="Brunache A."/>
            <person name="Butler J."/>
            <person name="Calixte N."/>
            <person name="Calvo S."/>
            <person name="Camarata J."/>
            <person name="Campo K."/>
            <person name="Chang J."/>
            <person name="Cheshatsang Y."/>
            <person name="Citroen M."/>
            <person name="Collymore A."/>
            <person name="Considine T."/>
            <person name="Cook A."/>
            <person name="Cooke P."/>
            <person name="Corum B."/>
            <person name="Cuomo C."/>
            <person name="David R."/>
            <person name="Dawoe T."/>
            <person name="Degray S."/>
            <person name="Dodge S."/>
            <person name="Dooley K."/>
            <person name="Dorje P."/>
            <person name="Dorjee K."/>
            <person name="Dorris L."/>
            <person name="Duffey N."/>
            <person name="Dupes A."/>
            <person name="Elkins T."/>
            <person name="Engels R."/>
            <person name="Erickson J."/>
            <person name="Farina A."/>
            <person name="Faro S."/>
            <person name="Ferreira P."/>
            <person name="Fischer H."/>
            <person name="Fitzgerald M."/>
            <person name="Foley K."/>
            <person name="Gage D."/>
            <person name="Galagan J."/>
            <person name="Gearin G."/>
            <person name="Gnerre S."/>
            <person name="Gnirke A."/>
            <person name="Goyette A."/>
            <person name="Graham J."/>
            <person name="Grandbois E."/>
            <person name="Gyaltsen K."/>
            <person name="Hafez N."/>
            <person name="Hagopian D."/>
            <person name="Hagos B."/>
            <person name="Hall J."/>
            <person name="Hatcher B."/>
            <person name="Heller A."/>
            <person name="Higgins H."/>
            <person name="Honan T."/>
            <person name="Horn A."/>
            <person name="Houde N."/>
            <person name="Hughes L."/>
            <person name="Hulme W."/>
            <person name="Husby E."/>
            <person name="Iliev I."/>
            <person name="Jaffe D."/>
            <person name="Jones C."/>
            <person name="Kamal M."/>
            <person name="Kamat A."/>
            <person name="Kamvysselis M."/>
            <person name="Karlsson E."/>
            <person name="Kells C."/>
            <person name="Kieu A."/>
            <person name="Kisner P."/>
            <person name="Kodira C."/>
            <person name="Kulbokas E."/>
            <person name="Labutti K."/>
            <person name="Lama D."/>
            <person name="Landers T."/>
            <person name="Leger J."/>
            <person name="Levine S."/>
            <person name="Lewis D."/>
            <person name="Lewis T."/>
            <person name="Lindblad-toh K."/>
            <person name="Liu X."/>
            <person name="Lokyitsang T."/>
            <person name="Lokyitsang Y."/>
            <person name="Lucien O."/>
            <person name="Lui A."/>
            <person name="Ma L.J."/>
            <person name="Mabbitt R."/>
            <person name="Macdonald J."/>
            <person name="Maclean C."/>
            <person name="Major J."/>
            <person name="Manning J."/>
            <person name="Marabella R."/>
            <person name="Maru K."/>
            <person name="Matthews C."/>
            <person name="Mauceli E."/>
            <person name="Mccarthy M."/>
            <person name="Mcdonough S."/>
            <person name="Mcghee T."/>
            <person name="Meldrim J."/>
            <person name="Meneus L."/>
            <person name="Mesirov J."/>
            <person name="Mihalev A."/>
            <person name="Mihova T."/>
            <person name="Mikkelsen T."/>
            <person name="Mlenga V."/>
            <person name="Moru K."/>
            <person name="Mozes J."/>
            <person name="Mulrain L."/>
            <person name="Munson G."/>
            <person name="Naylor J."/>
            <person name="Newes C."/>
            <person name="Nguyen C."/>
            <person name="Nguyen N."/>
            <person name="Nguyen T."/>
            <person name="Nicol R."/>
            <person name="Nielsen C."/>
            <person name="Nizzari M."/>
            <person name="Norbu C."/>
            <person name="Norbu N."/>
            <person name="O'donnell P."/>
            <person name="Okoawo O."/>
            <person name="O'leary S."/>
            <person name="Omotosho B."/>
            <person name="O'neill K."/>
            <person name="Osman S."/>
            <person name="Parker S."/>
            <person name="Perrin D."/>
            <person name="Phunkhang P."/>
            <person name="Piqani B."/>
            <person name="Purcell S."/>
            <person name="Rachupka T."/>
            <person name="Ramasamy U."/>
            <person name="Rameau R."/>
            <person name="Ray V."/>
            <person name="Raymond C."/>
            <person name="Retta R."/>
            <person name="Richardson S."/>
            <person name="Rise C."/>
            <person name="Rodriguez J."/>
            <person name="Rogers J."/>
            <person name="Rogov P."/>
            <person name="Rutman M."/>
            <person name="Schupbach R."/>
            <person name="Seaman C."/>
            <person name="Settipalli S."/>
            <person name="Sharpe T."/>
            <person name="Sheridan J."/>
            <person name="Sherpa N."/>
            <person name="Shi J."/>
            <person name="Smirnov S."/>
            <person name="Smith C."/>
            <person name="Sougnez C."/>
            <person name="Spencer B."/>
            <person name="Stalker J."/>
            <person name="Stange-thomann N."/>
            <person name="Stavropoulos S."/>
            <person name="Stetson K."/>
            <person name="Stone C."/>
            <person name="Stone S."/>
            <person name="Stubbs M."/>
            <person name="Talamas J."/>
            <person name="Tchuinga P."/>
            <person name="Tenzing P."/>
            <person name="Tesfaye S."/>
            <person name="Theodore J."/>
            <person name="Thoulutsang Y."/>
            <person name="Topham K."/>
            <person name="Towey S."/>
            <person name="Tsamla T."/>
            <person name="Tsomo N."/>
            <person name="Vallee D."/>
            <person name="Vassiliev H."/>
            <person name="Venkataraman V."/>
            <person name="Vinson J."/>
            <person name="Vo A."/>
            <person name="Wade C."/>
            <person name="Wang S."/>
            <person name="Wangchuk T."/>
            <person name="Wangdi T."/>
            <person name="Whittaker C."/>
            <person name="Wilkinson J."/>
            <person name="Wu Y."/>
            <person name="Wyman D."/>
            <person name="Yadav S."/>
            <person name="Yang S."/>
            <person name="Yang X."/>
            <person name="Yeager S."/>
            <person name="Yee E."/>
            <person name="Young G."/>
            <person name="Zainoun J."/>
            <person name="Zembeck L."/>
            <person name="Zimmer A."/>
            <person name="Zody M."/>
            <person name="Lander E."/>
        </authorList>
    </citation>
    <scope>NUCLEOTIDE SEQUENCE [LARGE SCALE GENOMIC DNA]</scope>
</reference>
<dbReference type="InterPro" id="IPR045473">
    <property type="entry name" value="ASM_C"/>
</dbReference>
<sequence>PSAQIRMLLRYVALVQASLFLITSCEVSQNKGTFWHVTDLHLDFYYDETNNDPAQVCPSSFGAETPDAGLFGDYRCDSPWSLVRSAVEEMKRIEPNPNFIIWTGDDTLHTSDEDKFLSEELVIETVHNLTNLLKKSFPNTTVHAALGNHDYHYKSQIPPGPSSILSAIANDWRDWMTDEQFQMFNQTGCFIREIAPKVDLISLNTNVWYTSNKVVTGMADPGGYFAWFEQELEKAKSMSKKVYVIGHVPPGHFELVDYKYWYYPEYNVRYVEIIKQYSDVIIGQFFGHHHTDTFRMFYDDNGNAVSSLLIAPGVTPWMTTLPGADDGANNPGIRLFEFDATTMEITDYVQYYLDLAAANMAGKADWTEEYRATSDLGIPDMSVASWEKLSKRLESANVLEPSSPDTILLQKFVNYNSVLYNLTPCNRSCQLNQVCAIRELDYGKYKDCVSDD</sequence>
<feature type="chain" id="PRO_5014212647" description="Sphingomyelinase phosphodiesterase" evidence="10">
    <location>
        <begin position="18"/>
        <end position="452"/>
    </location>
</feature>
<evidence type="ECO:0000256" key="1">
    <source>
        <dbReference type="ARBA" id="ARBA00004613"/>
    </source>
</evidence>
<comment type="subcellular location">
    <subcellularLocation>
        <location evidence="1">Secreted</location>
    </subcellularLocation>
</comment>
<dbReference type="Ensembl" id="ENSCSAVT00000011694.1">
    <property type="protein sequence ID" value="ENSCSAVP00000011560.1"/>
    <property type="gene ID" value="ENSCSAVG00000006776.1"/>
</dbReference>
<evidence type="ECO:0000256" key="8">
    <source>
        <dbReference type="ARBA" id="ARBA00023157"/>
    </source>
</evidence>
<evidence type="ECO:0000259" key="12">
    <source>
        <dbReference type="Pfam" id="PF00149"/>
    </source>
</evidence>
<dbReference type="InterPro" id="IPR004843">
    <property type="entry name" value="Calcineurin-like_PHP"/>
</dbReference>
<feature type="binding site" evidence="11">
    <location>
        <position position="247"/>
    </location>
    <ligand>
        <name>Zn(2+)</name>
        <dbReference type="ChEBI" id="CHEBI:29105"/>
        <label>2</label>
    </ligand>
</feature>
<dbReference type="InterPro" id="IPR029052">
    <property type="entry name" value="Metallo-depent_PP-like"/>
</dbReference>
<dbReference type="Proteomes" id="UP000007875">
    <property type="component" value="Unassembled WGS sequence"/>
</dbReference>
<comment type="cofactor">
    <cofactor evidence="11">
        <name>Zn(2+)</name>
        <dbReference type="ChEBI" id="CHEBI:29105"/>
    </cofactor>
    <text evidence="11">Binds 2 Zn(2+) per subunit.</text>
</comment>
<dbReference type="STRING" id="51511.ENSCSAVP00000011560"/>
<keyword evidence="9" id="KW-0325">Glycoprotein</keyword>
<feature type="binding site" evidence="11">
    <location>
        <position position="290"/>
    </location>
    <ligand>
        <name>Zn(2+)</name>
        <dbReference type="ChEBI" id="CHEBI:29105"/>
        <label>1</label>
    </ligand>
</feature>
<evidence type="ECO:0000256" key="4">
    <source>
        <dbReference type="ARBA" id="ARBA00022723"/>
    </source>
</evidence>
<feature type="signal peptide" evidence="10">
    <location>
        <begin position="1"/>
        <end position="17"/>
    </location>
</feature>
<dbReference type="AlphaFoldDB" id="H2Z1U8"/>
<evidence type="ECO:0000256" key="9">
    <source>
        <dbReference type="ARBA" id="ARBA00023180"/>
    </source>
</evidence>
<evidence type="ECO:0000256" key="7">
    <source>
        <dbReference type="ARBA" id="ARBA00022833"/>
    </source>
</evidence>
<keyword evidence="7 10" id="KW-0862">Zinc</keyword>
<evidence type="ECO:0000313" key="15">
    <source>
        <dbReference type="Proteomes" id="UP000007875"/>
    </source>
</evidence>
<keyword evidence="3 10" id="KW-0964">Secreted</keyword>
<reference evidence="14" key="3">
    <citation type="submission" date="2025-09" db="UniProtKB">
        <authorList>
            <consortium name="Ensembl"/>
        </authorList>
    </citation>
    <scope>IDENTIFICATION</scope>
</reference>
<evidence type="ECO:0000256" key="3">
    <source>
        <dbReference type="ARBA" id="ARBA00022525"/>
    </source>
</evidence>
<dbReference type="InterPro" id="IPR017064">
    <property type="entry name" value="ASM-like_Pdiesterase_prd"/>
</dbReference>
<dbReference type="PANTHER" id="PTHR10340:SF57">
    <property type="entry name" value="METALLOPHOS DOMAIN-CONTAINING PROTEIN"/>
    <property type="match status" value="1"/>
</dbReference>
<reference evidence="14" key="2">
    <citation type="submission" date="2025-08" db="UniProtKB">
        <authorList>
            <consortium name="Ensembl"/>
        </authorList>
    </citation>
    <scope>IDENTIFICATION</scope>
</reference>
<dbReference type="GeneTree" id="ENSGT00950000183182"/>
<dbReference type="SUPFAM" id="SSF56300">
    <property type="entry name" value="Metallo-dependent phosphatases"/>
    <property type="match status" value="1"/>
</dbReference>
<dbReference type="Gene3D" id="3.60.21.10">
    <property type="match status" value="1"/>
</dbReference>
<keyword evidence="5 10" id="KW-0732">Signal</keyword>